<dbReference type="Proteomes" id="UP000054498">
    <property type="component" value="Unassembled WGS sequence"/>
</dbReference>
<dbReference type="GeneID" id="25735463"/>
<reference evidence="1 2" key="1">
    <citation type="journal article" date="2013" name="BMC Genomics">
        <title>Reconstruction of the lipid metabolism for the microalga Monoraphidium neglectum from its genome sequence reveals characteristics suitable for biofuel production.</title>
        <authorList>
            <person name="Bogen C."/>
            <person name="Al-Dilaimi A."/>
            <person name="Albersmeier A."/>
            <person name="Wichmann J."/>
            <person name="Grundmann M."/>
            <person name="Rupp O."/>
            <person name="Lauersen K.J."/>
            <person name="Blifernez-Klassen O."/>
            <person name="Kalinowski J."/>
            <person name="Goesmann A."/>
            <person name="Mussgnug J.H."/>
            <person name="Kruse O."/>
        </authorList>
    </citation>
    <scope>NUCLEOTIDE SEQUENCE [LARGE SCALE GENOMIC DNA]</scope>
    <source>
        <strain evidence="1 2">SAG 48.87</strain>
    </source>
</reference>
<sequence>MHSRRQARRLSALRHLPSLEALACDAPLGPAALRALRAAAGARLGALRLGAAPRQHWQGGCLDELAAMRRLTALTVACIAGRSLTHAAPLAALSGLRRLQLPLVSRLPWLVNLGLHDTALAAEDLLALARCPALESLSVDAIQLAPAGRQAPRPLQRLARLRCNAPALGAARLDELFPALVSFGPFKDTLGPGGYGVSASLATIIGARRLRSLTLMMGALRAPSSGVAAAAAPAAADVAAALAQLPCLSDVSLVGLAGGLDARDPAASAALVLELSRRLAGGLERVALEEWGEGELAAFGRLLPCVREAAPDLLVTVRSQWAG</sequence>
<proteinExistence type="predicted"/>
<keyword evidence="2" id="KW-1185">Reference proteome</keyword>
<protein>
    <submittedName>
        <fullName evidence="1">Uncharacterized protein</fullName>
    </submittedName>
</protein>
<dbReference type="SUPFAM" id="SSF52047">
    <property type="entry name" value="RNI-like"/>
    <property type="match status" value="1"/>
</dbReference>
<evidence type="ECO:0000313" key="2">
    <source>
        <dbReference type="Proteomes" id="UP000054498"/>
    </source>
</evidence>
<dbReference type="AlphaFoldDB" id="A0A0D2K4J2"/>
<gene>
    <name evidence="1" type="ORF">MNEG_2585</name>
</gene>
<dbReference type="OrthoDB" id="10667576at2759"/>
<dbReference type="EMBL" id="KK100516">
    <property type="protein sequence ID" value="KIZ05368.1"/>
    <property type="molecule type" value="Genomic_DNA"/>
</dbReference>
<accession>A0A0D2K4J2</accession>
<dbReference type="KEGG" id="mng:MNEG_2585"/>
<evidence type="ECO:0000313" key="1">
    <source>
        <dbReference type="EMBL" id="KIZ05368.1"/>
    </source>
</evidence>
<organism evidence="1 2">
    <name type="scientific">Monoraphidium neglectum</name>
    <dbReference type="NCBI Taxonomy" id="145388"/>
    <lineage>
        <taxon>Eukaryota</taxon>
        <taxon>Viridiplantae</taxon>
        <taxon>Chlorophyta</taxon>
        <taxon>core chlorophytes</taxon>
        <taxon>Chlorophyceae</taxon>
        <taxon>CS clade</taxon>
        <taxon>Sphaeropleales</taxon>
        <taxon>Selenastraceae</taxon>
        <taxon>Monoraphidium</taxon>
    </lineage>
</organism>
<name>A0A0D2K4J2_9CHLO</name>
<dbReference type="RefSeq" id="XP_013904387.1">
    <property type="nucleotide sequence ID" value="XM_014048933.1"/>
</dbReference>